<evidence type="ECO:0000313" key="2">
    <source>
        <dbReference type="Proteomes" id="UP001500393"/>
    </source>
</evidence>
<protein>
    <submittedName>
        <fullName evidence="1">RidA family protein</fullName>
    </submittedName>
</protein>
<dbReference type="Gene3D" id="3.30.1330.40">
    <property type="entry name" value="RutC-like"/>
    <property type="match status" value="1"/>
</dbReference>
<sequence>MGALNGSYLRRMTIEQISQVESFGVPWEESYGYVQAVRRGDTIYLSGQLANRGSELVAPAPVDENGVATDFSAMGEQMRQTYVNAGELLRRFGASLDDVVEEVIYVLDIPAAFEVAGPVRKAAYGREDPQVASTLVGITRLAFPEQLVEIKFVARV</sequence>
<proteinExistence type="predicted"/>
<dbReference type="InterPro" id="IPR035959">
    <property type="entry name" value="RutC-like_sf"/>
</dbReference>
<dbReference type="PANTHER" id="PTHR43857:SF1">
    <property type="entry name" value="YJGH FAMILY PROTEIN"/>
    <property type="match status" value="1"/>
</dbReference>
<dbReference type="Pfam" id="PF01042">
    <property type="entry name" value="Ribonuc_L-PSP"/>
    <property type="match status" value="1"/>
</dbReference>
<dbReference type="EMBL" id="BAAAOS010000056">
    <property type="protein sequence ID" value="GAA1608704.1"/>
    <property type="molecule type" value="Genomic_DNA"/>
</dbReference>
<dbReference type="InterPro" id="IPR006175">
    <property type="entry name" value="YjgF/YER057c/UK114"/>
</dbReference>
<keyword evidence="2" id="KW-1185">Reference proteome</keyword>
<dbReference type="PANTHER" id="PTHR43857">
    <property type="entry name" value="BLR7761 PROTEIN"/>
    <property type="match status" value="1"/>
</dbReference>
<gene>
    <name evidence="1" type="ORF">GCM10009789_73960</name>
</gene>
<comment type="caution">
    <text evidence="1">The sequence shown here is derived from an EMBL/GenBank/DDBJ whole genome shotgun (WGS) entry which is preliminary data.</text>
</comment>
<reference evidence="1 2" key="1">
    <citation type="journal article" date="2019" name="Int. J. Syst. Evol. Microbiol.">
        <title>The Global Catalogue of Microorganisms (GCM) 10K type strain sequencing project: providing services to taxonomists for standard genome sequencing and annotation.</title>
        <authorList>
            <consortium name="The Broad Institute Genomics Platform"/>
            <consortium name="The Broad Institute Genome Sequencing Center for Infectious Disease"/>
            <person name="Wu L."/>
            <person name="Ma J."/>
        </authorList>
    </citation>
    <scope>NUCLEOTIDE SEQUENCE [LARGE SCALE GENOMIC DNA]</scope>
    <source>
        <strain evidence="1 2">JCM 14969</strain>
    </source>
</reference>
<organism evidence="1 2">
    <name type="scientific">Kribbella sancticallisti</name>
    <dbReference type="NCBI Taxonomy" id="460087"/>
    <lineage>
        <taxon>Bacteria</taxon>
        <taxon>Bacillati</taxon>
        <taxon>Actinomycetota</taxon>
        <taxon>Actinomycetes</taxon>
        <taxon>Propionibacteriales</taxon>
        <taxon>Kribbellaceae</taxon>
        <taxon>Kribbella</taxon>
    </lineage>
</organism>
<evidence type="ECO:0000313" key="1">
    <source>
        <dbReference type="EMBL" id="GAA1608704.1"/>
    </source>
</evidence>
<accession>A0ABN2EIU1</accession>
<dbReference type="SUPFAM" id="SSF55298">
    <property type="entry name" value="YjgF-like"/>
    <property type="match status" value="1"/>
</dbReference>
<dbReference type="Proteomes" id="UP001500393">
    <property type="component" value="Unassembled WGS sequence"/>
</dbReference>
<name>A0ABN2EIU1_9ACTN</name>